<sequence length="121" mass="13752">MKTFENKIANPNTNFTVTKSTVNNNNALLSNVLYTEMENFVKKVISEHSDIVYATPRLYKLQILKNAYLDENLSITGQIIKLDTKDLHFSIVVSKLNKSNKETICRATFKFQLKSSVSMAS</sequence>
<dbReference type="OrthoDB" id="1452614at2"/>
<accession>A0A1H3F666</accession>
<evidence type="ECO:0000313" key="2">
    <source>
        <dbReference type="Proteomes" id="UP000199595"/>
    </source>
</evidence>
<keyword evidence="2" id="KW-1185">Reference proteome</keyword>
<organism evidence="1 2">
    <name type="scientific">Lutibacter oricola</name>
    <dbReference type="NCBI Taxonomy" id="762486"/>
    <lineage>
        <taxon>Bacteria</taxon>
        <taxon>Pseudomonadati</taxon>
        <taxon>Bacteroidota</taxon>
        <taxon>Flavobacteriia</taxon>
        <taxon>Flavobacteriales</taxon>
        <taxon>Flavobacteriaceae</taxon>
        <taxon>Lutibacter</taxon>
    </lineage>
</organism>
<dbReference type="Proteomes" id="UP000199595">
    <property type="component" value="Unassembled WGS sequence"/>
</dbReference>
<reference evidence="1 2" key="1">
    <citation type="submission" date="2016-10" db="EMBL/GenBank/DDBJ databases">
        <authorList>
            <person name="de Groot N.N."/>
        </authorList>
    </citation>
    <scope>NUCLEOTIDE SEQUENCE [LARGE SCALE GENOMIC DNA]</scope>
    <source>
        <strain evidence="1 2">DSM 24956</strain>
    </source>
</reference>
<evidence type="ECO:0000313" key="1">
    <source>
        <dbReference type="EMBL" id="SDX85848.1"/>
    </source>
</evidence>
<dbReference type="EMBL" id="FNNJ01000010">
    <property type="protein sequence ID" value="SDX85848.1"/>
    <property type="molecule type" value="Genomic_DNA"/>
</dbReference>
<dbReference type="AlphaFoldDB" id="A0A1H3F666"/>
<gene>
    <name evidence="1" type="ORF">SAMN05444411_110119</name>
</gene>
<protein>
    <submittedName>
        <fullName evidence="1">Uncharacterized protein</fullName>
    </submittedName>
</protein>
<dbReference type="RefSeq" id="WP_090125387.1">
    <property type="nucleotide sequence ID" value="NZ_FNNJ01000010.1"/>
</dbReference>
<name>A0A1H3F666_9FLAO</name>
<proteinExistence type="predicted"/>